<sequence length="563" mass="64450">MVVSLKDEFNQLVDLLARQANMERWCHCLLSVLRKELKFSYLTLMVEQNYQTKVLSSLTDDEFKYYSTTLSLDEYNGVPAELLKQAKYSGRYVKASVDKPYKAIWRESNNEWCQLLLPIKMHSSNVAFIYAETQEPTFFEENEEHIGNLLLLLASDISARVLRQEALDHHLTRRSVEAELEVRKHSINEYLALLRNLQEVTLSLSKASDLDQLYHNAIFLGRKYLGIDRMAIFLTDFETNKMQGTYGTDPQGNLVPRSDFTSKIPDHPLVHEALSRKDYVVVKENAPLYYGTNQVGTGWNAMIAMWNGNDCIGWIAADNLISQRMLSEHQKEILKLFGAALGQQIVIKRNYEQLTSLNAQLEERVLKRTEELQATNRALGDANQRLEQWSMQDGLTGIANRRLFDLTLTRYWQKALERQVPLSLIMIDVDNFKLFNDTYGHLEGDHCLKKIATSLEKAVKPYQKSLFSRYGGEEFVCLLPKVDTQTAALIASELQAKISQLALTHEGVDKGQVTISLGCQTLTPSNDIGREKLIEGADRALYMAKKCGRDQFYQWDGQNEHPK</sequence>
<dbReference type="InterPro" id="IPR029016">
    <property type="entry name" value="GAF-like_dom_sf"/>
</dbReference>
<dbReference type="Gene3D" id="3.30.450.40">
    <property type="match status" value="1"/>
</dbReference>
<dbReference type="CDD" id="cd01949">
    <property type="entry name" value="GGDEF"/>
    <property type="match status" value="1"/>
</dbReference>
<dbReference type="Gene3D" id="3.30.70.270">
    <property type="match status" value="1"/>
</dbReference>
<dbReference type="PANTHER" id="PTHR45138">
    <property type="entry name" value="REGULATORY COMPONENTS OF SENSORY TRANSDUCTION SYSTEM"/>
    <property type="match status" value="1"/>
</dbReference>
<dbReference type="AlphaFoldDB" id="A0A3S3R9M1"/>
<dbReference type="PROSITE" id="PS50887">
    <property type="entry name" value="GGDEF"/>
    <property type="match status" value="1"/>
</dbReference>
<keyword evidence="4" id="KW-0175">Coiled coil</keyword>
<comment type="catalytic activity">
    <reaction evidence="3">
        <text>2 GTP = 3',3'-c-di-GMP + 2 diphosphate</text>
        <dbReference type="Rhea" id="RHEA:24898"/>
        <dbReference type="ChEBI" id="CHEBI:33019"/>
        <dbReference type="ChEBI" id="CHEBI:37565"/>
        <dbReference type="ChEBI" id="CHEBI:58805"/>
        <dbReference type="EC" id="2.7.7.65"/>
    </reaction>
</comment>
<keyword evidence="7" id="KW-1185">Reference proteome</keyword>
<dbReference type="Pfam" id="PF01590">
    <property type="entry name" value="GAF"/>
    <property type="match status" value="1"/>
</dbReference>
<evidence type="ECO:0000256" key="1">
    <source>
        <dbReference type="ARBA" id="ARBA00001946"/>
    </source>
</evidence>
<evidence type="ECO:0000313" key="7">
    <source>
        <dbReference type="Proteomes" id="UP000287563"/>
    </source>
</evidence>
<name>A0A3S3R9M1_9GAMM</name>
<dbReference type="PANTHER" id="PTHR45138:SF9">
    <property type="entry name" value="DIGUANYLATE CYCLASE DGCM-RELATED"/>
    <property type="match status" value="1"/>
</dbReference>
<dbReference type="InterPro" id="IPR000160">
    <property type="entry name" value="GGDEF_dom"/>
</dbReference>
<dbReference type="SMART" id="SM00267">
    <property type="entry name" value="GGDEF"/>
    <property type="match status" value="1"/>
</dbReference>
<organism evidence="6 7">
    <name type="scientific">Photobacterium chitinilyticum</name>
    <dbReference type="NCBI Taxonomy" id="2485123"/>
    <lineage>
        <taxon>Bacteria</taxon>
        <taxon>Pseudomonadati</taxon>
        <taxon>Pseudomonadota</taxon>
        <taxon>Gammaproteobacteria</taxon>
        <taxon>Vibrionales</taxon>
        <taxon>Vibrionaceae</taxon>
        <taxon>Photobacterium</taxon>
    </lineage>
</organism>
<dbReference type="EC" id="2.7.7.65" evidence="2"/>
<evidence type="ECO:0000256" key="3">
    <source>
        <dbReference type="ARBA" id="ARBA00034247"/>
    </source>
</evidence>
<dbReference type="SUPFAM" id="SSF55073">
    <property type="entry name" value="Nucleotide cyclase"/>
    <property type="match status" value="1"/>
</dbReference>
<evidence type="ECO:0000259" key="5">
    <source>
        <dbReference type="PROSITE" id="PS50887"/>
    </source>
</evidence>
<dbReference type="InterPro" id="IPR029787">
    <property type="entry name" value="Nucleotide_cyclase"/>
</dbReference>
<dbReference type="FunFam" id="3.30.70.270:FF:000001">
    <property type="entry name" value="Diguanylate cyclase domain protein"/>
    <property type="match status" value="1"/>
</dbReference>
<comment type="caution">
    <text evidence="6">The sequence shown here is derived from an EMBL/GenBank/DDBJ whole genome shotgun (WGS) entry which is preliminary data.</text>
</comment>
<dbReference type="InterPro" id="IPR043128">
    <property type="entry name" value="Rev_trsase/Diguanyl_cyclase"/>
</dbReference>
<dbReference type="Pfam" id="PF00990">
    <property type="entry name" value="GGDEF"/>
    <property type="match status" value="1"/>
</dbReference>
<dbReference type="InterPro" id="IPR003018">
    <property type="entry name" value="GAF"/>
</dbReference>
<protein>
    <recommendedName>
        <fullName evidence="2">diguanylate cyclase</fullName>
        <ecNumber evidence="2">2.7.7.65</ecNumber>
    </recommendedName>
</protein>
<dbReference type="Proteomes" id="UP000287563">
    <property type="component" value="Unassembled WGS sequence"/>
</dbReference>
<dbReference type="RefSeq" id="WP_128783634.1">
    <property type="nucleotide sequence ID" value="NZ_JAKJSG010000067.1"/>
</dbReference>
<dbReference type="SUPFAM" id="SSF55781">
    <property type="entry name" value="GAF domain-like"/>
    <property type="match status" value="1"/>
</dbReference>
<reference evidence="6 7" key="1">
    <citation type="submission" date="2018-11" db="EMBL/GenBank/DDBJ databases">
        <title>Photobacterium sp. BEI247 sp. nov., a marine bacterium isolated from Yongle Blue Hole in the South China Sea.</title>
        <authorList>
            <person name="Wang X."/>
        </authorList>
    </citation>
    <scope>NUCLEOTIDE SEQUENCE [LARGE SCALE GENOMIC DNA]</scope>
    <source>
        <strain evidence="7">BEI247</strain>
    </source>
</reference>
<comment type="cofactor">
    <cofactor evidence="1">
        <name>Mg(2+)</name>
        <dbReference type="ChEBI" id="CHEBI:18420"/>
    </cofactor>
</comment>
<evidence type="ECO:0000256" key="4">
    <source>
        <dbReference type="SAM" id="Coils"/>
    </source>
</evidence>
<dbReference type="OrthoDB" id="9803824at2"/>
<dbReference type="GO" id="GO:0043709">
    <property type="term" value="P:cell adhesion involved in single-species biofilm formation"/>
    <property type="evidence" value="ECO:0007669"/>
    <property type="project" value="TreeGrafter"/>
</dbReference>
<dbReference type="GO" id="GO:0005886">
    <property type="term" value="C:plasma membrane"/>
    <property type="evidence" value="ECO:0007669"/>
    <property type="project" value="TreeGrafter"/>
</dbReference>
<evidence type="ECO:0000313" key="6">
    <source>
        <dbReference type="EMBL" id="RWX55610.1"/>
    </source>
</evidence>
<dbReference type="InterPro" id="IPR050469">
    <property type="entry name" value="Diguanylate_Cyclase"/>
</dbReference>
<proteinExistence type="predicted"/>
<evidence type="ECO:0000256" key="2">
    <source>
        <dbReference type="ARBA" id="ARBA00012528"/>
    </source>
</evidence>
<gene>
    <name evidence="6" type="ORF">EDI28_09655</name>
</gene>
<dbReference type="GO" id="GO:1902201">
    <property type="term" value="P:negative regulation of bacterial-type flagellum-dependent cell motility"/>
    <property type="evidence" value="ECO:0007669"/>
    <property type="project" value="TreeGrafter"/>
</dbReference>
<feature type="coiled-coil region" evidence="4">
    <location>
        <begin position="351"/>
        <end position="392"/>
    </location>
</feature>
<accession>A0A3S3R9M1</accession>
<feature type="domain" description="GGDEF" evidence="5">
    <location>
        <begin position="420"/>
        <end position="557"/>
    </location>
</feature>
<dbReference type="EMBL" id="RJLM01000003">
    <property type="protein sequence ID" value="RWX55610.1"/>
    <property type="molecule type" value="Genomic_DNA"/>
</dbReference>
<dbReference type="GO" id="GO:0052621">
    <property type="term" value="F:diguanylate cyclase activity"/>
    <property type="evidence" value="ECO:0007669"/>
    <property type="project" value="UniProtKB-EC"/>
</dbReference>
<dbReference type="NCBIfam" id="TIGR00254">
    <property type="entry name" value="GGDEF"/>
    <property type="match status" value="1"/>
</dbReference>